<evidence type="ECO:0000256" key="12">
    <source>
        <dbReference type="RuleBase" id="RU362015"/>
    </source>
</evidence>
<keyword evidence="16" id="KW-1185">Reference proteome</keyword>
<proteinExistence type="inferred from homology"/>
<evidence type="ECO:0000256" key="1">
    <source>
        <dbReference type="ARBA" id="ARBA00000681"/>
    </source>
</evidence>
<dbReference type="InterPro" id="IPR013319">
    <property type="entry name" value="GH11/12"/>
</dbReference>
<dbReference type="InterPro" id="IPR001137">
    <property type="entry name" value="Glyco_hydro_11"/>
</dbReference>
<keyword evidence="6 13" id="KW-0732">Signal</keyword>
<dbReference type="PRINTS" id="PR00911">
    <property type="entry name" value="GLHYDRLASE11"/>
</dbReference>
<evidence type="ECO:0000256" key="11">
    <source>
        <dbReference type="PROSITE-ProRule" id="PRU01097"/>
    </source>
</evidence>
<evidence type="ECO:0000256" key="5">
    <source>
        <dbReference type="ARBA" id="ARBA00022651"/>
    </source>
</evidence>
<evidence type="ECO:0000256" key="7">
    <source>
        <dbReference type="ARBA" id="ARBA00022801"/>
    </source>
</evidence>
<feature type="signal peptide" evidence="13">
    <location>
        <begin position="1"/>
        <end position="23"/>
    </location>
</feature>
<dbReference type="PANTHER" id="PTHR46828">
    <property type="entry name" value="ENDO-1,4-BETA-XYLANASE A-RELATED"/>
    <property type="match status" value="1"/>
</dbReference>
<keyword evidence="9 11" id="KW-0326">Glycosidase</keyword>
<dbReference type="InterPro" id="IPR033123">
    <property type="entry name" value="GH11_dom"/>
</dbReference>
<comment type="caution">
    <text evidence="15">The sequence shown here is derived from an EMBL/GenBank/DDBJ whole genome shotgun (WGS) entry which is preliminary data.</text>
</comment>
<dbReference type="SUPFAM" id="SSF49899">
    <property type="entry name" value="Concanavalin A-like lectins/glucanases"/>
    <property type="match status" value="1"/>
</dbReference>
<keyword evidence="5 11" id="KW-0858">Xylan degradation</keyword>
<evidence type="ECO:0000256" key="13">
    <source>
        <dbReference type="SAM" id="SignalP"/>
    </source>
</evidence>
<evidence type="ECO:0000256" key="4">
    <source>
        <dbReference type="ARBA" id="ARBA00012590"/>
    </source>
</evidence>
<dbReference type="Pfam" id="PF00457">
    <property type="entry name" value="Glyco_hydro_11"/>
    <property type="match status" value="1"/>
</dbReference>
<evidence type="ECO:0000256" key="9">
    <source>
        <dbReference type="ARBA" id="ARBA00023295"/>
    </source>
</evidence>
<reference evidence="15 16" key="1">
    <citation type="submission" date="2024-01" db="EMBL/GenBank/DDBJ databases">
        <authorList>
            <person name="Allen C."/>
            <person name="Tagirdzhanova G."/>
        </authorList>
    </citation>
    <scope>NUCLEOTIDE SEQUENCE [LARGE SCALE GENOMIC DNA]</scope>
</reference>
<evidence type="ECO:0000256" key="3">
    <source>
        <dbReference type="ARBA" id="ARBA00007792"/>
    </source>
</evidence>
<organism evidence="15 16">
    <name type="scientific">Sporothrix eucalyptigena</name>
    <dbReference type="NCBI Taxonomy" id="1812306"/>
    <lineage>
        <taxon>Eukaryota</taxon>
        <taxon>Fungi</taxon>
        <taxon>Dikarya</taxon>
        <taxon>Ascomycota</taxon>
        <taxon>Pezizomycotina</taxon>
        <taxon>Sordariomycetes</taxon>
        <taxon>Sordariomycetidae</taxon>
        <taxon>Ophiostomatales</taxon>
        <taxon>Ophiostomataceae</taxon>
        <taxon>Sporothrix</taxon>
    </lineage>
</organism>
<evidence type="ECO:0000313" key="16">
    <source>
        <dbReference type="Proteomes" id="UP001642482"/>
    </source>
</evidence>
<evidence type="ECO:0000256" key="8">
    <source>
        <dbReference type="ARBA" id="ARBA00023277"/>
    </source>
</evidence>
<dbReference type="PROSITE" id="PS00776">
    <property type="entry name" value="GH11_1"/>
    <property type="match status" value="1"/>
</dbReference>
<protein>
    <recommendedName>
        <fullName evidence="4 11">Endo-1,4-beta-xylanase</fullName>
        <ecNumber evidence="4 11">3.2.1.8</ecNumber>
    </recommendedName>
</protein>
<keyword evidence="7 11" id="KW-0378">Hydrolase</keyword>
<accession>A0ABP0CL51</accession>
<comment type="similarity">
    <text evidence="3 11 12">Belongs to the glycosyl hydrolase 11 (cellulase G) family.</text>
</comment>
<dbReference type="EMBL" id="CAWUHD010000113">
    <property type="protein sequence ID" value="CAK7232601.1"/>
    <property type="molecule type" value="Genomic_DNA"/>
</dbReference>
<feature type="active site" description="Proton donor" evidence="11">
    <location>
        <position position="216"/>
    </location>
</feature>
<evidence type="ECO:0000256" key="2">
    <source>
        <dbReference type="ARBA" id="ARBA00004851"/>
    </source>
</evidence>
<dbReference type="Proteomes" id="UP001642482">
    <property type="component" value="Unassembled WGS sequence"/>
</dbReference>
<feature type="active site" description="Nucleophile" evidence="11">
    <location>
        <position position="121"/>
    </location>
</feature>
<evidence type="ECO:0000259" key="14">
    <source>
        <dbReference type="PROSITE" id="PS51761"/>
    </source>
</evidence>
<keyword evidence="10 11" id="KW-0624">Polysaccharide degradation</keyword>
<dbReference type="PROSITE" id="PS51761">
    <property type="entry name" value="GH11_3"/>
    <property type="match status" value="1"/>
</dbReference>
<dbReference type="InterPro" id="IPR013320">
    <property type="entry name" value="ConA-like_dom_sf"/>
</dbReference>
<evidence type="ECO:0000313" key="15">
    <source>
        <dbReference type="EMBL" id="CAK7232601.1"/>
    </source>
</evidence>
<name>A0ABP0CL51_9PEZI</name>
<dbReference type="EC" id="3.2.1.8" evidence="4 11"/>
<sequence length="234" mass="25403">MARPSQISLLLATLVAFVTGALATVLPQPRPQPQPRDIDLPDFTADSFYSSFWNDGTAKVKYNNGPNGKYSVDWSGNKGNFVAGKGWNPGGPRVVDYSGTFAPNGNAYLSIYGWTTNPLVEYYIVESYGTHKPCSSPTDDAEQKGKVTVDGSTYEIWTKMRKNKPSIQGTATFPQYWSIRTDLRVGGTVHTDDHFKAFVASGLKMGRHSYMIVATEGQDSNGTSSIVVGVAPSS</sequence>
<dbReference type="PANTHER" id="PTHR46828:SF2">
    <property type="entry name" value="ENDO-1,4-BETA-XYLANASE A-RELATED"/>
    <property type="match status" value="1"/>
</dbReference>
<dbReference type="InterPro" id="IPR018208">
    <property type="entry name" value="GH11_AS_1"/>
</dbReference>
<comment type="pathway">
    <text evidence="2 11 12">Glycan degradation; xylan degradation.</text>
</comment>
<evidence type="ECO:0000256" key="6">
    <source>
        <dbReference type="ARBA" id="ARBA00022729"/>
    </source>
</evidence>
<gene>
    <name evidence="15" type="ORF">SEUCBS140593_008316</name>
</gene>
<comment type="catalytic activity">
    <reaction evidence="1 11 12">
        <text>Endohydrolysis of (1-&gt;4)-beta-D-xylosidic linkages in xylans.</text>
        <dbReference type="EC" id="3.2.1.8"/>
    </reaction>
</comment>
<keyword evidence="8 11" id="KW-0119">Carbohydrate metabolism</keyword>
<feature type="domain" description="GH11" evidence="14">
    <location>
        <begin position="36"/>
        <end position="229"/>
    </location>
</feature>
<feature type="chain" id="PRO_5047439899" description="Endo-1,4-beta-xylanase" evidence="13">
    <location>
        <begin position="24"/>
        <end position="234"/>
    </location>
</feature>
<dbReference type="Gene3D" id="2.60.120.180">
    <property type="match status" value="1"/>
</dbReference>
<evidence type="ECO:0000256" key="10">
    <source>
        <dbReference type="ARBA" id="ARBA00023326"/>
    </source>
</evidence>